<dbReference type="KEGG" id="gaz:Pan241w_53030"/>
<gene>
    <name evidence="1" type="ORF">Pan241w_53030</name>
</gene>
<accession>A0A517RMU4</accession>
<dbReference type="Proteomes" id="UP000317171">
    <property type="component" value="Chromosome"/>
</dbReference>
<evidence type="ECO:0000313" key="2">
    <source>
        <dbReference type="Proteomes" id="UP000317171"/>
    </source>
</evidence>
<reference evidence="1 2" key="1">
    <citation type="submission" date="2019-02" db="EMBL/GenBank/DDBJ databases">
        <title>Deep-cultivation of Planctomycetes and their phenomic and genomic characterization uncovers novel biology.</title>
        <authorList>
            <person name="Wiegand S."/>
            <person name="Jogler M."/>
            <person name="Boedeker C."/>
            <person name="Pinto D."/>
            <person name="Vollmers J."/>
            <person name="Rivas-Marin E."/>
            <person name="Kohn T."/>
            <person name="Peeters S.H."/>
            <person name="Heuer A."/>
            <person name="Rast P."/>
            <person name="Oberbeckmann S."/>
            <person name="Bunk B."/>
            <person name="Jeske O."/>
            <person name="Meyerdierks A."/>
            <person name="Storesund J.E."/>
            <person name="Kallscheuer N."/>
            <person name="Luecker S."/>
            <person name="Lage O.M."/>
            <person name="Pohl T."/>
            <person name="Merkel B.J."/>
            <person name="Hornburger P."/>
            <person name="Mueller R.-W."/>
            <person name="Bruemmer F."/>
            <person name="Labrenz M."/>
            <person name="Spormann A.M."/>
            <person name="Op den Camp H."/>
            <person name="Overmann J."/>
            <person name="Amann R."/>
            <person name="Jetten M.S.M."/>
            <person name="Mascher T."/>
            <person name="Medema M.H."/>
            <person name="Devos D.P."/>
            <person name="Kaster A.-K."/>
            <person name="Ovreas L."/>
            <person name="Rohde M."/>
            <person name="Galperin M.Y."/>
            <person name="Jogler C."/>
        </authorList>
    </citation>
    <scope>NUCLEOTIDE SEQUENCE [LARGE SCALE GENOMIC DNA]</scope>
    <source>
        <strain evidence="1 2">Pan241w</strain>
    </source>
</reference>
<name>A0A517RMU4_9PLAN</name>
<protein>
    <submittedName>
        <fullName evidence="1">Uncharacterized protein</fullName>
    </submittedName>
</protein>
<proteinExistence type="predicted"/>
<keyword evidence="2" id="KW-1185">Reference proteome</keyword>
<dbReference type="AlphaFoldDB" id="A0A517RMU4"/>
<dbReference type="EMBL" id="CP036269">
    <property type="protein sequence ID" value="QDT45184.1"/>
    <property type="molecule type" value="Genomic_DNA"/>
</dbReference>
<organism evidence="1 2">
    <name type="scientific">Gimesia alba</name>
    <dbReference type="NCBI Taxonomy" id="2527973"/>
    <lineage>
        <taxon>Bacteria</taxon>
        <taxon>Pseudomonadati</taxon>
        <taxon>Planctomycetota</taxon>
        <taxon>Planctomycetia</taxon>
        <taxon>Planctomycetales</taxon>
        <taxon>Planctomycetaceae</taxon>
        <taxon>Gimesia</taxon>
    </lineage>
</organism>
<evidence type="ECO:0000313" key="1">
    <source>
        <dbReference type="EMBL" id="QDT45184.1"/>
    </source>
</evidence>
<sequence length="42" mass="4668">MPLILITAAFVRTLSTETELFNRETVALPVVKLVLGSLKLRI</sequence>